<dbReference type="EMBL" id="JAMQAW010000010">
    <property type="protein sequence ID" value="MCM2389330.1"/>
    <property type="molecule type" value="Genomic_DNA"/>
</dbReference>
<feature type="region of interest" description="Disordered" evidence="7">
    <location>
        <begin position="33"/>
        <end position="116"/>
    </location>
</feature>
<evidence type="ECO:0000313" key="9">
    <source>
        <dbReference type="EMBL" id="MCM2389330.1"/>
    </source>
</evidence>
<evidence type="ECO:0000259" key="8">
    <source>
        <dbReference type="PROSITE" id="PS52029"/>
    </source>
</evidence>
<evidence type="ECO:0000256" key="4">
    <source>
        <dbReference type="ARBA" id="ARBA00022984"/>
    </source>
</evidence>
<evidence type="ECO:0000313" key="10">
    <source>
        <dbReference type="Proteomes" id="UP001431429"/>
    </source>
</evidence>
<dbReference type="InterPro" id="IPR002477">
    <property type="entry name" value="Peptidoglycan-bd-like"/>
</dbReference>
<dbReference type="InterPro" id="IPR038063">
    <property type="entry name" value="Transpep_catalytic_dom"/>
</dbReference>
<evidence type="ECO:0000256" key="6">
    <source>
        <dbReference type="PROSITE-ProRule" id="PRU01373"/>
    </source>
</evidence>
<dbReference type="Proteomes" id="UP001431429">
    <property type="component" value="Unassembled WGS sequence"/>
</dbReference>
<reference evidence="9" key="1">
    <citation type="submission" date="2022-06" db="EMBL/GenBank/DDBJ databases">
        <title>Genome public.</title>
        <authorList>
            <person name="Sun Q."/>
        </authorList>
    </citation>
    <scope>NUCLEOTIDE SEQUENCE</scope>
    <source>
        <strain evidence="9">CWNU-1</strain>
    </source>
</reference>
<comment type="pathway">
    <text evidence="1 6">Cell wall biogenesis; peptidoglycan biosynthesis.</text>
</comment>
<evidence type="ECO:0000256" key="3">
    <source>
        <dbReference type="ARBA" id="ARBA00022960"/>
    </source>
</evidence>
<keyword evidence="10" id="KW-1185">Reference proteome</keyword>
<evidence type="ECO:0000256" key="1">
    <source>
        <dbReference type="ARBA" id="ARBA00004752"/>
    </source>
</evidence>
<evidence type="ECO:0000256" key="7">
    <source>
        <dbReference type="SAM" id="MobiDB-lite"/>
    </source>
</evidence>
<dbReference type="RefSeq" id="WP_250919657.1">
    <property type="nucleotide sequence ID" value="NZ_JAMQAW010000010.1"/>
</dbReference>
<keyword evidence="2" id="KW-0808">Transferase</keyword>
<feature type="active site" description="Proton donor/acceptor" evidence="6">
    <location>
        <position position="275"/>
    </location>
</feature>
<name>A0ABT0UMM4_9ACTN</name>
<gene>
    <name evidence="9" type="ORF">NBG84_13665</name>
</gene>
<protein>
    <submittedName>
        <fullName evidence="9">L,D-transpeptidase family protein</fullName>
    </submittedName>
</protein>
<dbReference type="CDD" id="cd16913">
    <property type="entry name" value="YkuD_like"/>
    <property type="match status" value="1"/>
</dbReference>
<dbReference type="PANTHER" id="PTHR30582">
    <property type="entry name" value="L,D-TRANSPEPTIDASE"/>
    <property type="match status" value="1"/>
</dbReference>
<dbReference type="Gene3D" id="2.40.440.10">
    <property type="entry name" value="L,D-transpeptidase catalytic domain-like"/>
    <property type="match status" value="1"/>
</dbReference>
<evidence type="ECO:0000256" key="5">
    <source>
        <dbReference type="ARBA" id="ARBA00023316"/>
    </source>
</evidence>
<dbReference type="PROSITE" id="PS51257">
    <property type="entry name" value="PROKAR_LIPOPROTEIN"/>
    <property type="match status" value="1"/>
</dbReference>
<dbReference type="Pfam" id="PF03734">
    <property type="entry name" value="YkuD"/>
    <property type="match status" value="1"/>
</dbReference>
<dbReference type="InterPro" id="IPR050979">
    <property type="entry name" value="LD-transpeptidase"/>
</dbReference>
<keyword evidence="5 6" id="KW-0961">Cell wall biogenesis/degradation</keyword>
<dbReference type="InterPro" id="IPR005490">
    <property type="entry name" value="LD_TPept_cat_dom"/>
</dbReference>
<dbReference type="Gene3D" id="1.10.101.10">
    <property type="entry name" value="PGBD-like superfamily/PGBD"/>
    <property type="match status" value="1"/>
</dbReference>
<dbReference type="InterPro" id="IPR036365">
    <property type="entry name" value="PGBD-like_sf"/>
</dbReference>
<feature type="active site" description="Nucleophile" evidence="6">
    <location>
        <position position="292"/>
    </location>
</feature>
<proteinExistence type="predicted"/>
<dbReference type="PANTHER" id="PTHR30582:SF33">
    <property type="entry name" value="EXPORTED PROTEIN"/>
    <property type="match status" value="1"/>
</dbReference>
<feature type="domain" description="L,D-TPase catalytic" evidence="8">
    <location>
        <begin position="205"/>
        <end position="317"/>
    </location>
</feature>
<dbReference type="SUPFAM" id="SSF47090">
    <property type="entry name" value="PGBD-like"/>
    <property type="match status" value="1"/>
</dbReference>
<comment type="caution">
    <text evidence="9">The sequence shown here is derived from an EMBL/GenBank/DDBJ whole genome shotgun (WGS) entry which is preliminary data.</text>
</comment>
<dbReference type="PROSITE" id="PS52029">
    <property type="entry name" value="LD_TPASE"/>
    <property type="match status" value="1"/>
</dbReference>
<feature type="compositionally biased region" description="Low complexity" evidence="7">
    <location>
        <begin position="51"/>
        <end position="98"/>
    </location>
</feature>
<dbReference type="SUPFAM" id="SSF141523">
    <property type="entry name" value="L,D-transpeptidase catalytic domain-like"/>
    <property type="match status" value="1"/>
</dbReference>
<organism evidence="9 10">
    <name type="scientific">Streptomyces albipurpureus</name>
    <dbReference type="NCBI Taxonomy" id="2897419"/>
    <lineage>
        <taxon>Bacteria</taxon>
        <taxon>Bacillati</taxon>
        <taxon>Actinomycetota</taxon>
        <taxon>Actinomycetes</taxon>
        <taxon>Kitasatosporales</taxon>
        <taxon>Streptomycetaceae</taxon>
        <taxon>Streptomyces</taxon>
    </lineage>
</organism>
<keyword evidence="4 6" id="KW-0573">Peptidoglycan synthesis</keyword>
<keyword evidence="3 6" id="KW-0133">Cell shape</keyword>
<accession>A0ABT0UMM4</accession>
<dbReference type="Pfam" id="PF01471">
    <property type="entry name" value="PG_binding_1"/>
    <property type="match status" value="1"/>
</dbReference>
<sequence length="318" mass="33300">MKIVQKTAVWGPRTRPVIHRALAAVAVLAVTAGCSGPTVDGPTVRTDGKPGRSSAASGAGPSPSSAGMTPGSGPSQPAPSESASSEPASSESSGAPPEADAESSPPPAAVLMSRGAHGKQVRELQARLAQIGWFDDTPSGVYGKLTVAAVKGFQGKRGLPTTGDTDTVTWRRLLSMTTEPTGAELRGKAVNKPVAKLDPRCLDGRVMCVSKTTRTLSWVVDGRVRSTMDVRFGSQYTPTREGSFSVFLKSRDHVSTLYDTPMPYALFFSGGQAVHYSADFAAQGYNGASHGCVNVRDRAAVAALFSEVRKGDKVVIHW</sequence>
<evidence type="ECO:0000256" key="2">
    <source>
        <dbReference type="ARBA" id="ARBA00022679"/>
    </source>
</evidence>
<dbReference type="InterPro" id="IPR036366">
    <property type="entry name" value="PGBDSf"/>
</dbReference>